<dbReference type="AlphaFoldDB" id="A0A953N7T5"/>
<feature type="chain" id="PRO_5037078169" evidence="1">
    <location>
        <begin position="25"/>
        <end position="130"/>
    </location>
</feature>
<name>A0A953N7T5_9BURK</name>
<feature type="signal peptide" evidence="1">
    <location>
        <begin position="1"/>
        <end position="24"/>
    </location>
</feature>
<organism evidence="2 3">
    <name type="scientific">Zwartia hollandica</name>
    <dbReference type="NCBI Taxonomy" id="324606"/>
    <lineage>
        <taxon>Bacteria</taxon>
        <taxon>Pseudomonadati</taxon>
        <taxon>Pseudomonadota</taxon>
        <taxon>Betaproteobacteria</taxon>
        <taxon>Burkholderiales</taxon>
        <taxon>Alcaligenaceae</taxon>
        <taxon>Zwartia</taxon>
    </lineage>
</organism>
<sequence length="130" mass="14281">MSIANSKFVLFSFALMLLSSTASADTFRANVQTTTLKGHSILIQYELKYTVSADNIVSGKLKNFTQKNPCLQSEGNDITGKIEGDSLSFTVKMSLQGCEENNFVGKKQADGWAGKMRITGAEREILFTKQ</sequence>
<evidence type="ECO:0000313" key="3">
    <source>
        <dbReference type="Proteomes" id="UP000739565"/>
    </source>
</evidence>
<proteinExistence type="predicted"/>
<gene>
    <name evidence="2" type="ORF">KZZ10_00760</name>
</gene>
<reference evidence="2" key="1">
    <citation type="submission" date="2021-07" db="EMBL/GenBank/DDBJ databases">
        <title>New genus and species of the family Alcaligenaceae.</title>
        <authorList>
            <person name="Hahn M.W."/>
        </authorList>
    </citation>
    <scope>NUCLEOTIDE SEQUENCE</scope>
    <source>
        <strain evidence="2">LF4-65</strain>
    </source>
</reference>
<comment type="caution">
    <text evidence="2">The sequence shown here is derived from an EMBL/GenBank/DDBJ whole genome shotgun (WGS) entry which is preliminary data.</text>
</comment>
<dbReference type="RefSeq" id="WP_259659578.1">
    <property type="nucleotide sequence ID" value="NZ_JAHXRI010000001.1"/>
</dbReference>
<evidence type="ECO:0000313" key="2">
    <source>
        <dbReference type="EMBL" id="MBZ1349163.1"/>
    </source>
</evidence>
<dbReference type="Proteomes" id="UP000739565">
    <property type="component" value="Unassembled WGS sequence"/>
</dbReference>
<accession>A0A953N7T5</accession>
<protein>
    <submittedName>
        <fullName evidence="2">Uncharacterized protein</fullName>
    </submittedName>
</protein>
<dbReference type="EMBL" id="JAHXRI010000001">
    <property type="protein sequence ID" value="MBZ1349163.1"/>
    <property type="molecule type" value="Genomic_DNA"/>
</dbReference>
<keyword evidence="1" id="KW-0732">Signal</keyword>
<keyword evidence="3" id="KW-1185">Reference proteome</keyword>
<evidence type="ECO:0000256" key="1">
    <source>
        <dbReference type="SAM" id="SignalP"/>
    </source>
</evidence>